<dbReference type="GO" id="GO:0005840">
    <property type="term" value="C:ribosome"/>
    <property type="evidence" value="ECO:0007669"/>
    <property type="project" value="UniProtKB-KW"/>
</dbReference>
<dbReference type="Gene3D" id="3.30.70.60">
    <property type="match status" value="1"/>
</dbReference>
<dbReference type="InterPro" id="IPR035980">
    <property type="entry name" value="Ribosomal_bS6_sf"/>
</dbReference>
<dbReference type="GO" id="GO:0005737">
    <property type="term" value="C:cytoplasm"/>
    <property type="evidence" value="ECO:0007669"/>
    <property type="project" value="UniProtKB-ARBA"/>
</dbReference>
<comment type="similarity">
    <text evidence="1">Belongs to the bacterial ribosomal protein bS6 family.</text>
</comment>
<evidence type="ECO:0000256" key="1">
    <source>
        <dbReference type="ARBA" id="ARBA00009512"/>
    </source>
</evidence>
<dbReference type="InterPro" id="IPR014717">
    <property type="entry name" value="Transl_elong_EF1B/ribsomal_bS6"/>
</dbReference>
<gene>
    <name evidence="2" type="ORF">CARN1_0495</name>
</gene>
<dbReference type="NCBIfam" id="TIGR00166">
    <property type="entry name" value="S6"/>
    <property type="match status" value="1"/>
</dbReference>
<dbReference type="InterPro" id="IPR020814">
    <property type="entry name" value="Ribosomal_S6_plastid/chlpt"/>
</dbReference>
<name>E6PHS7_9ZZZZ</name>
<dbReference type="HAMAP" id="MF_00360">
    <property type="entry name" value="Ribosomal_bS6"/>
    <property type="match status" value="1"/>
</dbReference>
<dbReference type="Pfam" id="PF01250">
    <property type="entry name" value="Ribosomal_S6"/>
    <property type="match status" value="1"/>
</dbReference>
<sequence length="121" mass="13512">MNDYEVTYILRPTLEEADVDARAEAISEIIKGQGGEIVATEKLGKKRLAYEIDDLREGSYVTMQFRSTAPASHELERQLGLHEDVMRALVVRLDKRMLAAMAAMAARAAAPQTTEYPSDRN</sequence>
<dbReference type="PANTHER" id="PTHR21011:SF1">
    <property type="entry name" value="SMALL RIBOSOMAL SUBUNIT PROTEIN BS6M"/>
    <property type="match status" value="1"/>
</dbReference>
<dbReference type="PANTHER" id="PTHR21011">
    <property type="entry name" value="MITOCHONDRIAL 28S RIBOSOMAL PROTEIN S6"/>
    <property type="match status" value="1"/>
</dbReference>
<dbReference type="GO" id="GO:0070181">
    <property type="term" value="F:small ribosomal subunit rRNA binding"/>
    <property type="evidence" value="ECO:0007669"/>
    <property type="project" value="TreeGrafter"/>
</dbReference>
<proteinExistence type="inferred from homology"/>
<dbReference type="CDD" id="cd00473">
    <property type="entry name" value="bS6"/>
    <property type="match status" value="1"/>
</dbReference>
<dbReference type="InterPro" id="IPR000529">
    <property type="entry name" value="Ribosomal_bS6"/>
</dbReference>
<dbReference type="GO" id="GO:0006412">
    <property type="term" value="P:translation"/>
    <property type="evidence" value="ECO:0007669"/>
    <property type="project" value="InterPro"/>
</dbReference>
<organism evidence="2">
    <name type="scientific">mine drainage metagenome</name>
    <dbReference type="NCBI Taxonomy" id="410659"/>
    <lineage>
        <taxon>unclassified sequences</taxon>
        <taxon>metagenomes</taxon>
        <taxon>ecological metagenomes</taxon>
    </lineage>
</organism>
<dbReference type="SUPFAM" id="SSF54995">
    <property type="entry name" value="Ribosomal protein S6"/>
    <property type="match status" value="1"/>
</dbReference>
<dbReference type="GO" id="GO:0003735">
    <property type="term" value="F:structural constituent of ribosome"/>
    <property type="evidence" value="ECO:0007669"/>
    <property type="project" value="InterPro"/>
</dbReference>
<reference evidence="2" key="1">
    <citation type="submission" date="2009-10" db="EMBL/GenBank/DDBJ databases">
        <title>Diversity of trophic interactions inside an arsenic-rich microbial ecosystem.</title>
        <authorList>
            <person name="Bertin P.N."/>
            <person name="Heinrich-Salmeron A."/>
            <person name="Pelletier E."/>
            <person name="Goulhen-Chollet F."/>
            <person name="Arsene-Ploetze F."/>
            <person name="Gallien S."/>
            <person name="Calteau A."/>
            <person name="Vallenet D."/>
            <person name="Casiot C."/>
            <person name="Chane-Woon-Ming B."/>
            <person name="Giloteaux L."/>
            <person name="Barakat M."/>
            <person name="Bonnefoy V."/>
            <person name="Bruneel O."/>
            <person name="Chandler M."/>
            <person name="Cleiss J."/>
            <person name="Duran R."/>
            <person name="Elbaz-Poulichet F."/>
            <person name="Fonknechten N."/>
            <person name="Lauga B."/>
            <person name="Mornico D."/>
            <person name="Ortet P."/>
            <person name="Schaeffer C."/>
            <person name="Siguier P."/>
            <person name="Alexander Thil Smith A."/>
            <person name="Van Dorsselaer A."/>
            <person name="Weissenbach J."/>
            <person name="Medigue C."/>
            <person name="Le Paslier D."/>
        </authorList>
    </citation>
    <scope>NUCLEOTIDE SEQUENCE</scope>
</reference>
<comment type="caution">
    <text evidence="2">The sequence shown here is derived from an EMBL/GenBank/DDBJ whole genome shotgun (WGS) entry which is preliminary data.</text>
</comment>
<protein>
    <submittedName>
        <fullName evidence="2">Ribosomal protein S6 (BS9) (Modular protein)</fullName>
    </submittedName>
</protein>
<keyword evidence="2" id="KW-0687">Ribonucleoprotein</keyword>
<evidence type="ECO:0000313" key="2">
    <source>
        <dbReference type="EMBL" id="CBH76015.1"/>
    </source>
</evidence>
<dbReference type="EMBL" id="CABL01000019">
    <property type="protein sequence ID" value="CBH76015.1"/>
    <property type="molecule type" value="Genomic_DNA"/>
</dbReference>
<accession>E6PHS7</accession>
<dbReference type="AlphaFoldDB" id="E6PHS7"/>
<keyword evidence="2" id="KW-0689">Ribosomal protein</keyword>